<evidence type="ECO:0000259" key="2">
    <source>
        <dbReference type="PROSITE" id="PS50217"/>
    </source>
</evidence>
<dbReference type="Gene3D" id="1.20.5.170">
    <property type="match status" value="1"/>
</dbReference>
<dbReference type="SMART" id="SM00338">
    <property type="entry name" value="BRLZ"/>
    <property type="match status" value="1"/>
</dbReference>
<dbReference type="PROSITE" id="PS50217">
    <property type="entry name" value="BZIP"/>
    <property type="match status" value="1"/>
</dbReference>
<feature type="coiled-coil region" evidence="1">
    <location>
        <begin position="258"/>
        <end position="299"/>
    </location>
</feature>
<evidence type="ECO:0000313" key="4">
    <source>
        <dbReference type="Proteomes" id="UP000887159"/>
    </source>
</evidence>
<dbReference type="InterPro" id="IPR004827">
    <property type="entry name" value="bZIP"/>
</dbReference>
<name>A0A8X7BLX9_TRICX</name>
<dbReference type="SUPFAM" id="SSF57959">
    <property type="entry name" value="Leucine zipper domain"/>
    <property type="match status" value="1"/>
</dbReference>
<dbReference type="GO" id="GO:0003700">
    <property type="term" value="F:DNA-binding transcription factor activity"/>
    <property type="evidence" value="ECO:0007669"/>
    <property type="project" value="InterPro"/>
</dbReference>
<keyword evidence="4" id="KW-1185">Reference proteome</keyword>
<dbReference type="AlphaFoldDB" id="A0A8X7BLX9"/>
<sequence length="307" mass="35216">MTQVLPSTVEELNLLQNSMDFPSPPFYSKVSNKGFENIPVEKTFKRLISLPDIPENWNISNFDSYLNFEDNLGSEEFKVIESVEDRLVPGEGDQRQRCESFSSVSSNMDEKRVVYQNFGVKSISTVRMDSGSTCISSDHSYVSHNTNLFRGLEAEETYQNLDMFLQQVPEMTAVNDNLPSPMSSNDSTFELSTLHSSFSLQGNCTQDSFMERPLSVKRHAEVSSEDELYSNKSARLSDSPPCYTEVRRKNNIASKNCRKTRKEKQKEMEIRVSDLEKEREGLKVEVQLLEELIQAHKMQLYAILQKR</sequence>
<reference evidence="3" key="1">
    <citation type="submission" date="2020-08" db="EMBL/GenBank/DDBJ databases">
        <title>Multicomponent nature underlies the extraordinary mechanical properties of spider dragline silk.</title>
        <authorList>
            <person name="Kono N."/>
            <person name="Nakamura H."/>
            <person name="Mori M."/>
            <person name="Yoshida Y."/>
            <person name="Ohtoshi R."/>
            <person name="Malay A.D."/>
            <person name="Moran D.A.P."/>
            <person name="Tomita M."/>
            <person name="Numata K."/>
            <person name="Arakawa K."/>
        </authorList>
    </citation>
    <scope>NUCLEOTIDE SEQUENCE</scope>
</reference>
<dbReference type="InterPro" id="IPR046347">
    <property type="entry name" value="bZIP_sf"/>
</dbReference>
<dbReference type="Proteomes" id="UP000887159">
    <property type="component" value="Unassembled WGS sequence"/>
</dbReference>
<evidence type="ECO:0000256" key="1">
    <source>
        <dbReference type="SAM" id="Coils"/>
    </source>
</evidence>
<evidence type="ECO:0000313" key="3">
    <source>
        <dbReference type="EMBL" id="GFY35237.1"/>
    </source>
</evidence>
<dbReference type="Pfam" id="PF07716">
    <property type="entry name" value="bZIP_2"/>
    <property type="match status" value="1"/>
</dbReference>
<proteinExistence type="predicted"/>
<protein>
    <submittedName>
        <fullName evidence="3">BZIP domain-containing protein</fullName>
    </submittedName>
</protein>
<accession>A0A8X7BLX9</accession>
<keyword evidence="1" id="KW-0175">Coiled coil</keyword>
<comment type="caution">
    <text evidence="3">The sequence shown here is derived from an EMBL/GenBank/DDBJ whole genome shotgun (WGS) entry which is preliminary data.</text>
</comment>
<dbReference type="CDD" id="cd14813">
    <property type="entry name" value="bZIP_BmCbz-like"/>
    <property type="match status" value="1"/>
</dbReference>
<feature type="domain" description="BZIP" evidence="2">
    <location>
        <begin position="247"/>
        <end position="303"/>
    </location>
</feature>
<gene>
    <name evidence="3" type="primary">NCL1_15529</name>
    <name evidence="3" type="ORF">TNCV_5046111</name>
</gene>
<organism evidence="3 4">
    <name type="scientific">Trichonephila clavipes</name>
    <name type="common">Golden silk orbweaver</name>
    <name type="synonym">Nephila clavipes</name>
    <dbReference type="NCBI Taxonomy" id="2585209"/>
    <lineage>
        <taxon>Eukaryota</taxon>
        <taxon>Metazoa</taxon>
        <taxon>Ecdysozoa</taxon>
        <taxon>Arthropoda</taxon>
        <taxon>Chelicerata</taxon>
        <taxon>Arachnida</taxon>
        <taxon>Araneae</taxon>
        <taxon>Araneomorphae</taxon>
        <taxon>Entelegynae</taxon>
        <taxon>Araneoidea</taxon>
        <taxon>Nephilidae</taxon>
        <taxon>Trichonephila</taxon>
    </lineage>
</organism>
<dbReference type="EMBL" id="BMAU01021430">
    <property type="protein sequence ID" value="GFY35237.1"/>
    <property type="molecule type" value="Genomic_DNA"/>
</dbReference>